<accession>A0A199P7N2</accession>
<comment type="caution">
    <text evidence="2">The sequence shown here is derived from an EMBL/GenBank/DDBJ whole genome shotgun (WGS) entry which is preliminary data.</text>
</comment>
<dbReference type="Pfam" id="PF13020">
    <property type="entry name" value="NOV_C"/>
    <property type="match status" value="1"/>
</dbReference>
<sequence>MSGLALLRKRASQAQDQPWEVTVRMAAASHQGQGVDLDRACQLHELLPADLMDSPSLYRATILLAARQMPPWLGQLRSGREFLSEAGADIRSCFERAGALDAAPNQVVVSWWDDLAGLAYGTLNQAKMDVGRRAERLSLEREHRRLEAFPGHPPVQWTALDSNAAGYDILSWSKKDGHWHPVYLEVKGFSISPARLYLTRNEWDTAKRLADDFHFQVWDVGSGRMAQLSTSQMQPHVPTDEGMGRWEVLYVELSENFFAPA</sequence>
<name>A0A199P7N2_9XANT</name>
<proteinExistence type="predicted"/>
<feature type="domain" description="Protein NO VEIN C-terminal" evidence="1">
    <location>
        <begin position="139"/>
        <end position="219"/>
    </location>
</feature>
<organism evidence="2 3">
    <name type="scientific">Xanthomonas graminis pv. poae</name>
    <dbReference type="NCBI Taxonomy" id="227946"/>
    <lineage>
        <taxon>Bacteria</taxon>
        <taxon>Pseudomonadati</taxon>
        <taxon>Pseudomonadota</taxon>
        <taxon>Gammaproteobacteria</taxon>
        <taxon>Lysobacterales</taxon>
        <taxon>Lysobacteraceae</taxon>
        <taxon>Xanthomonas</taxon>
        <taxon>Xanthomonas translucens group</taxon>
        <taxon>Xanthomonas graminis</taxon>
    </lineage>
</organism>
<gene>
    <name evidence="2" type="ORF">A6R73_01570</name>
</gene>
<protein>
    <recommendedName>
        <fullName evidence="1">Protein NO VEIN C-terminal domain-containing protein</fullName>
    </recommendedName>
</protein>
<evidence type="ECO:0000313" key="3">
    <source>
        <dbReference type="Proteomes" id="UP000093858"/>
    </source>
</evidence>
<evidence type="ECO:0000313" key="2">
    <source>
        <dbReference type="EMBL" id="OAX56908.1"/>
    </source>
</evidence>
<dbReference type="InterPro" id="IPR024975">
    <property type="entry name" value="NOV_C"/>
</dbReference>
<reference evidence="2 3" key="1">
    <citation type="submission" date="2016-04" db="EMBL/GenBank/DDBJ databases">
        <title>Xanthomonas translucens phylogeny.</title>
        <authorList>
            <person name="Langlois P."/>
        </authorList>
    </citation>
    <scope>NUCLEOTIDE SEQUENCE [LARGE SCALE GENOMIC DNA]</scope>
    <source>
        <strain evidence="2 3">B99</strain>
    </source>
</reference>
<evidence type="ECO:0000259" key="1">
    <source>
        <dbReference type="Pfam" id="PF13020"/>
    </source>
</evidence>
<dbReference type="EMBL" id="LWSU01000057">
    <property type="protein sequence ID" value="OAX56908.1"/>
    <property type="molecule type" value="Genomic_DNA"/>
</dbReference>
<dbReference type="Proteomes" id="UP000093858">
    <property type="component" value="Unassembled WGS sequence"/>
</dbReference>
<dbReference type="AlphaFoldDB" id="A0A199P7N2"/>